<dbReference type="InterPro" id="IPR036271">
    <property type="entry name" value="Tet_transcr_reg_TetR-rel_C_sf"/>
</dbReference>
<feature type="DNA-binding region" description="H-T-H motif" evidence="4">
    <location>
        <begin position="29"/>
        <end position="48"/>
    </location>
</feature>
<dbReference type="PROSITE" id="PS50977">
    <property type="entry name" value="HTH_TETR_2"/>
    <property type="match status" value="1"/>
</dbReference>
<evidence type="ECO:0000256" key="3">
    <source>
        <dbReference type="ARBA" id="ARBA00023163"/>
    </source>
</evidence>
<protein>
    <submittedName>
        <fullName evidence="6">TetR family transcriptional regulator</fullName>
    </submittedName>
</protein>
<dbReference type="EMBL" id="QBKU01000018">
    <property type="protein sequence ID" value="PTX62601.1"/>
    <property type="molecule type" value="Genomic_DNA"/>
</dbReference>
<evidence type="ECO:0000259" key="5">
    <source>
        <dbReference type="PROSITE" id="PS50977"/>
    </source>
</evidence>
<dbReference type="RefSeq" id="WP_051544599.1">
    <property type="nucleotide sequence ID" value="NZ_QBKU01000018.1"/>
</dbReference>
<dbReference type="Gene3D" id="1.10.357.10">
    <property type="entry name" value="Tetracycline Repressor, domain 2"/>
    <property type="match status" value="1"/>
</dbReference>
<sequence>MARPREFDINDAIDGAMGIFWRQGFKATNLPDLLEAMGLTRGSFYKAFGDKENAYLRSLLRYDETIVTETIRALESCESNIASDCLKEMFRSSSDGNIGCFICNAMVEVAPDNQEVARLTKSMANRLKQAVLNILVKSNPSFPNTLQHELADIVLHLYFGFQALGKAGSNEADWENRLKIILAV</sequence>
<dbReference type="SUPFAM" id="SSF46689">
    <property type="entry name" value="Homeodomain-like"/>
    <property type="match status" value="1"/>
</dbReference>
<evidence type="ECO:0000256" key="1">
    <source>
        <dbReference type="ARBA" id="ARBA00023015"/>
    </source>
</evidence>
<dbReference type="SUPFAM" id="SSF48498">
    <property type="entry name" value="Tetracyclin repressor-like, C-terminal domain"/>
    <property type="match status" value="1"/>
</dbReference>
<evidence type="ECO:0000313" key="7">
    <source>
        <dbReference type="Proteomes" id="UP000244092"/>
    </source>
</evidence>
<dbReference type="PANTHER" id="PTHR47506:SF10">
    <property type="entry name" value="TRANSCRIPTIONAL REGULATORY PROTEIN"/>
    <property type="match status" value="1"/>
</dbReference>
<keyword evidence="1" id="KW-0805">Transcription regulation</keyword>
<dbReference type="GO" id="GO:0003677">
    <property type="term" value="F:DNA binding"/>
    <property type="evidence" value="ECO:0007669"/>
    <property type="project" value="UniProtKB-UniRule"/>
</dbReference>
<keyword evidence="2 4" id="KW-0238">DNA-binding</keyword>
<dbReference type="Pfam" id="PF00440">
    <property type="entry name" value="TetR_N"/>
    <property type="match status" value="1"/>
</dbReference>
<organism evidence="6 7">
    <name type="scientific">Sulfitobacter mediterraneus</name>
    <dbReference type="NCBI Taxonomy" id="83219"/>
    <lineage>
        <taxon>Bacteria</taxon>
        <taxon>Pseudomonadati</taxon>
        <taxon>Pseudomonadota</taxon>
        <taxon>Alphaproteobacteria</taxon>
        <taxon>Rhodobacterales</taxon>
        <taxon>Roseobacteraceae</taxon>
        <taxon>Sulfitobacter</taxon>
    </lineage>
</organism>
<dbReference type="AlphaFoldDB" id="A0A2T6C2Q0"/>
<keyword evidence="3" id="KW-0804">Transcription</keyword>
<evidence type="ECO:0000313" key="6">
    <source>
        <dbReference type="EMBL" id="PTX62601.1"/>
    </source>
</evidence>
<dbReference type="InterPro" id="IPR001647">
    <property type="entry name" value="HTH_TetR"/>
</dbReference>
<comment type="caution">
    <text evidence="6">The sequence shown here is derived from an EMBL/GenBank/DDBJ whole genome shotgun (WGS) entry which is preliminary data.</text>
</comment>
<dbReference type="InterPro" id="IPR009057">
    <property type="entry name" value="Homeodomain-like_sf"/>
</dbReference>
<reference evidence="6 7" key="1">
    <citation type="submission" date="2018-04" db="EMBL/GenBank/DDBJ databases">
        <title>Genomic Encyclopedia of Archaeal and Bacterial Type Strains, Phase II (KMG-II): from individual species to whole genera.</title>
        <authorList>
            <person name="Goeker M."/>
        </authorList>
    </citation>
    <scope>NUCLEOTIDE SEQUENCE [LARGE SCALE GENOMIC DNA]</scope>
    <source>
        <strain evidence="6 7">DSM 12244</strain>
    </source>
</reference>
<evidence type="ECO:0000256" key="4">
    <source>
        <dbReference type="PROSITE-ProRule" id="PRU00335"/>
    </source>
</evidence>
<dbReference type="OrthoDB" id="9779746at2"/>
<accession>A0A2T6C2Q0</accession>
<dbReference type="Proteomes" id="UP000244092">
    <property type="component" value="Unassembled WGS sequence"/>
</dbReference>
<evidence type="ECO:0000256" key="2">
    <source>
        <dbReference type="ARBA" id="ARBA00023125"/>
    </source>
</evidence>
<name>A0A2T6C2Q0_9RHOB</name>
<dbReference type="PANTHER" id="PTHR47506">
    <property type="entry name" value="TRANSCRIPTIONAL REGULATORY PROTEIN"/>
    <property type="match status" value="1"/>
</dbReference>
<gene>
    <name evidence="6" type="ORF">C8N31_11821</name>
</gene>
<feature type="domain" description="HTH tetR-type" evidence="5">
    <location>
        <begin position="6"/>
        <end position="66"/>
    </location>
</feature>
<proteinExistence type="predicted"/>